<dbReference type="SUPFAM" id="SSF53067">
    <property type="entry name" value="Actin-like ATPase domain"/>
    <property type="match status" value="2"/>
</dbReference>
<dbReference type="AlphaFoldDB" id="A0A9P5YC85"/>
<dbReference type="EMBL" id="MU150249">
    <property type="protein sequence ID" value="KAF9465196.1"/>
    <property type="molecule type" value="Genomic_DNA"/>
</dbReference>
<evidence type="ECO:0000313" key="2">
    <source>
        <dbReference type="Proteomes" id="UP000807353"/>
    </source>
</evidence>
<accession>A0A9P5YC85</accession>
<name>A0A9P5YC85_9AGAR</name>
<comment type="caution">
    <text evidence="1">The sequence shown here is derived from an EMBL/GenBank/DDBJ whole genome shotgun (WGS) entry which is preliminary data.</text>
</comment>
<dbReference type="Gene3D" id="3.30.420.40">
    <property type="match status" value="1"/>
</dbReference>
<keyword evidence="2" id="KW-1185">Reference proteome</keyword>
<dbReference type="OrthoDB" id="2963168at2759"/>
<dbReference type="PANTHER" id="PTHR14187:SF5">
    <property type="entry name" value="HEAT SHOCK 70 KDA PROTEIN 12A"/>
    <property type="match status" value="1"/>
</dbReference>
<dbReference type="Proteomes" id="UP000807353">
    <property type="component" value="Unassembled WGS sequence"/>
</dbReference>
<gene>
    <name evidence="1" type="ORF">BDZ94DRAFT_1307345</name>
</gene>
<dbReference type="InterPro" id="IPR043129">
    <property type="entry name" value="ATPase_NBD"/>
</dbReference>
<protein>
    <submittedName>
        <fullName evidence="1">Uncharacterized protein</fullName>
    </submittedName>
</protein>
<dbReference type="PANTHER" id="PTHR14187">
    <property type="entry name" value="ALPHA KINASE/ELONGATION FACTOR 2 KINASE"/>
    <property type="match status" value="1"/>
</dbReference>
<dbReference type="CDD" id="cd10170">
    <property type="entry name" value="ASKHA_NBD_HSP70"/>
    <property type="match status" value="1"/>
</dbReference>
<organism evidence="1 2">
    <name type="scientific">Collybia nuda</name>
    <dbReference type="NCBI Taxonomy" id="64659"/>
    <lineage>
        <taxon>Eukaryota</taxon>
        <taxon>Fungi</taxon>
        <taxon>Dikarya</taxon>
        <taxon>Basidiomycota</taxon>
        <taxon>Agaricomycotina</taxon>
        <taxon>Agaricomycetes</taxon>
        <taxon>Agaricomycetidae</taxon>
        <taxon>Agaricales</taxon>
        <taxon>Tricholomatineae</taxon>
        <taxon>Clitocybaceae</taxon>
        <taxon>Collybia</taxon>
    </lineage>
</organism>
<evidence type="ECO:0000313" key="1">
    <source>
        <dbReference type="EMBL" id="KAF9465196.1"/>
    </source>
</evidence>
<sequence length="624" mass="68892">MTTRSPYNGPYRKLLLAFDVGTTYSGVSYSILDPGQIPEIKGVTRFPAQGRVGGDSKIPTVVYYNQNGELQAAGAEASDEGVQEKADSGGWTKAEWFKLHLRPKTTSSSGITHSLPALPENKAAIDIFVDFLQYLYACTKIYIQDTHANGVTLWNSVENLGRIEFVLSHPNGWEGAQQAQMRTAAVRAGLIPDTTAGHERVRFVTEGEASLHFCIQSGLMTDDMKKGNGVLIVDAGGGTVDISAYAPSASSRGFSFAETAPPQCHFQGSIFVTSRARTFLQSLLRGSKFSDDVDNITSCFDKTTKLTFRNMSEPQFVRFGSARDKDPKVNIRLGQLRLLGYDPDWLSPARLKHSIDILDSKDLATFFEPSISSIVQAISEQQKCARKPISSVFLVGGFAASDWLFTELKDSLKPMGLTLCRPDSHVGKAVADGAVSFYLDHFVSSRVSKFSYGARCFRVYDPKNKEHVQRSSSAYVGIDGKKHIPNGFEVILDKNTQVSETKEFTKSYFILSSDRSALKRLSIPVLCYRGPGIPKWLDVNPELYSTLCHVEADTTALSMTLTTQKKPNSRQIYYQLDYQVILSFGLTELKAQICWKAKGKEKRGPAIIVYEPDVAIHDIAKAVK</sequence>
<proteinExistence type="predicted"/>
<reference evidence="1" key="1">
    <citation type="submission" date="2020-11" db="EMBL/GenBank/DDBJ databases">
        <authorList>
            <consortium name="DOE Joint Genome Institute"/>
            <person name="Ahrendt S."/>
            <person name="Riley R."/>
            <person name="Andreopoulos W."/>
            <person name="Labutti K."/>
            <person name="Pangilinan J."/>
            <person name="Ruiz-Duenas F.J."/>
            <person name="Barrasa J.M."/>
            <person name="Sanchez-Garcia M."/>
            <person name="Camarero S."/>
            <person name="Miyauchi S."/>
            <person name="Serrano A."/>
            <person name="Linde D."/>
            <person name="Babiker R."/>
            <person name="Drula E."/>
            <person name="Ayuso-Fernandez I."/>
            <person name="Pacheco R."/>
            <person name="Padilla G."/>
            <person name="Ferreira P."/>
            <person name="Barriuso J."/>
            <person name="Kellner H."/>
            <person name="Castanera R."/>
            <person name="Alfaro M."/>
            <person name="Ramirez L."/>
            <person name="Pisabarro A.G."/>
            <person name="Kuo A."/>
            <person name="Tritt A."/>
            <person name="Lipzen A."/>
            <person name="He G."/>
            <person name="Yan M."/>
            <person name="Ng V."/>
            <person name="Cullen D."/>
            <person name="Martin F."/>
            <person name="Rosso M.-N."/>
            <person name="Henrissat B."/>
            <person name="Hibbett D."/>
            <person name="Martinez A.T."/>
            <person name="Grigoriev I.V."/>
        </authorList>
    </citation>
    <scope>NUCLEOTIDE SEQUENCE</scope>
    <source>
        <strain evidence="1">CBS 247.69</strain>
    </source>
</reference>